<comment type="caution">
    <text evidence="6">The sequence shown here is derived from an EMBL/GenBank/DDBJ whole genome shotgun (WGS) entry which is preliminary data.</text>
</comment>
<proteinExistence type="inferred from homology"/>
<evidence type="ECO:0000256" key="1">
    <source>
        <dbReference type="ARBA" id="ARBA00007358"/>
    </source>
</evidence>
<sequence length="399" mass="43109">MISFNFSNTTKILFGSGKLNNFLLKEVKKSSSSRVFLATDPGLVEAGLIESVTNLIEDHGLKVHVYSDVKANPSSDSIMKGASVFKENNCDLLLAIGGGSPIDFAKAVGVVASHQDHVLNYVHGGDPIEQKLPFMICVPTTAGTGSEVTSVAVVTDEQQERKMVLASPLIGPDVAIVDPILTASLPRHMVAATGMDAFVHALESYTSINANPFTDSLALQSMKMLKEHLPASYAHSFNHESKEQVHIASTMAGVAFNAAGLGLVHACSHPMTALYKVPHGLANAIILPKVIDYNLIANKSKYADIARILKPELISCDDDSAASFLVEALEEFNKQLDIPRDFSYIEGVMPGDIDKLVHDALHDQLTIPLNPRKVNSHDVKQIYQKLLPQLNTDSVAYSN</sequence>
<evidence type="ECO:0000256" key="3">
    <source>
        <dbReference type="ARBA" id="ARBA00023027"/>
    </source>
</evidence>
<feature type="domain" description="Alcohol dehydrogenase iron-type/glycerol dehydrogenase GldA" evidence="4">
    <location>
        <begin position="10"/>
        <end position="179"/>
    </location>
</feature>
<feature type="domain" description="Fe-containing alcohol dehydrogenase-like C-terminal" evidence="5">
    <location>
        <begin position="191"/>
        <end position="386"/>
    </location>
</feature>
<comment type="similarity">
    <text evidence="1">Belongs to the iron-containing alcohol dehydrogenase family.</text>
</comment>
<reference evidence="7" key="1">
    <citation type="journal article" date="2019" name="Int. J. Syst. Evol. Microbiol.">
        <title>The Global Catalogue of Microorganisms (GCM) 10K type strain sequencing project: providing services to taxonomists for standard genome sequencing and annotation.</title>
        <authorList>
            <consortium name="The Broad Institute Genomics Platform"/>
            <consortium name="The Broad Institute Genome Sequencing Center for Infectious Disease"/>
            <person name="Wu L."/>
            <person name="Ma J."/>
        </authorList>
    </citation>
    <scope>NUCLEOTIDE SEQUENCE [LARGE SCALE GENOMIC DNA]</scope>
    <source>
        <strain evidence="7">TISTR 1571</strain>
    </source>
</reference>
<name>A0ABW5QDS7_9BACI</name>
<dbReference type="Pfam" id="PF00465">
    <property type="entry name" value="Fe-ADH"/>
    <property type="match status" value="1"/>
</dbReference>
<gene>
    <name evidence="6" type="ORF">ACFSW4_13860</name>
</gene>
<dbReference type="Proteomes" id="UP001597452">
    <property type="component" value="Unassembled WGS sequence"/>
</dbReference>
<dbReference type="Pfam" id="PF25137">
    <property type="entry name" value="ADH_Fe_C"/>
    <property type="match status" value="1"/>
</dbReference>
<dbReference type="InterPro" id="IPR018211">
    <property type="entry name" value="ADH_Fe_CS"/>
</dbReference>
<keyword evidence="7" id="KW-1185">Reference proteome</keyword>
<dbReference type="RefSeq" id="WP_377330012.1">
    <property type="nucleotide sequence ID" value="NZ_JBHUMZ010000049.1"/>
</dbReference>
<evidence type="ECO:0000313" key="7">
    <source>
        <dbReference type="Proteomes" id="UP001597452"/>
    </source>
</evidence>
<evidence type="ECO:0000256" key="2">
    <source>
        <dbReference type="ARBA" id="ARBA00023002"/>
    </source>
</evidence>
<dbReference type="InterPro" id="IPR039697">
    <property type="entry name" value="Alcohol_dehydrogenase_Fe"/>
</dbReference>
<protein>
    <submittedName>
        <fullName evidence="6">Iron-containing alcohol dehydrogenase family protein</fullName>
    </submittedName>
</protein>
<accession>A0ABW5QDS7</accession>
<dbReference type="PROSITE" id="PS00913">
    <property type="entry name" value="ADH_IRON_1"/>
    <property type="match status" value="1"/>
</dbReference>
<evidence type="ECO:0000259" key="4">
    <source>
        <dbReference type="Pfam" id="PF00465"/>
    </source>
</evidence>
<dbReference type="SUPFAM" id="SSF56796">
    <property type="entry name" value="Dehydroquinate synthase-like"/>
    <property type="match status" value="1"/>
</dbReference>
<keyword evidence="2" id="KW-0560">Oxidoreductase</keyword>
<dbReference type="Gene3D" id="3.40.50.1970">
    <property type="match status" value="1"/>
</dbReference>
<evidence type="ECO:0000313" key="6">
    <source>
        <dbReference type="EMBL" id="MFD2639950.1"/>
    </source>
</evidence>
<dbReference type="Gene3D" id="1.20.1090.10">
    <property type="entry name" value="Dehydroquinate synthase-like - alpha domain"/>
    <property type="match status" value="1"/>
</dbReference>
<organism evidence="6 7">
    <name type="scientific">Piscibacillus salipiscarius</name>
    <dbReference type="NCBI Taxonomy" id="299480"/>
    <lineage>
        <taxon>Bacteria</taxon>
        <taxon>Bacillati</taxon>
        <taxon>Bacillota</taxon>
        <taxon>Bacilli</taxon>
        <taxon>Bacillales</taxon>
        <taxon>Bacillaceae</taxon>
        <taxon>Piscibacillus</taxon>
    </lineage>
</organism>
<dbReference type="InterPro" id="IPR001670">
    <property type="entry name" value="ADH_Fe/GldA"/>
</dbReference>
<dbReference type="InterPro" id="IPR056798">
    <property type="entry name" value="ADH_Fe_C"/>
</dbReference>
<keyword evidence="3" id="KW-0520">NAD</keyword>
<dbReference type="EMBL" id="JBHUMZ010000049">
    <property type="protein sequence ID" value="MFD2639950.1"/>
    <property type="molecule type" value="Genomic_DNA"/>
</dbReference>
<evidence type="ECO:0000259" key="5">
    <source>
        <dbReference type="Pfam" id="PF25137"/>
    </source>
</evidence>
<dbReference type="PANTHER" id="PTHR11496:SF102">
    <property type="entry name" value="ALCOHOL DEHYDROGENASE 4"/>
    <property type="match status" value="1"/>
</dbReference>
<dbReference type="PANTHER" id="PTHR11496">
    <property type="entry name" value="ALCOHOL DEHYDROGENASE"/>
    <property type="match status" value="1"/>
</dbReference>